<dbReference type="Proteomes" id="UP001552299">
    <property type="component" value="Unassembled WGS sequence"/>
</dbReference>
<evidence type="ECO:0000313" key="2">
    <source>
        <dbReference type="EMBL" id="KAL0904176.1"/>
    </source>
</evidence>
<dbReference type="AlphaFoldDB" id="A0ABD0TWU4"/>
<feature type="signal peptide" evidence="1">
    <location>
        <begin position="1"/>
        <end position="21"/>
    </location>
</feature>
<reference evidence="2 3" key="1">
    <citation type="journal article" date="2024" name="Plant Biotechnol. J.">
        <title>Dendrobium thyrsiflorum genome and its molecular insights into genes involved in important horticultural traits.</title>
        <authorList>
            <person name="Chen B."/>
            <person name="Wang J.Y."/>
            <person name="Zheng P.J."/>
            <person name="Li K.L."/>
            <person name="Liang Y.M."/>
            <person name="Chen X.F."/>
            <person name="Zhang C."/>
            <person name="Zhao X."/>
            <person name="He X."/>
            <person name="Zhang G.Q."/>
            <person name="Liu Z.J."/>
            <person name="Xu Q."/>
        </authorList>
    </citation>
    <scope>NUCLEOTIDE SEQUENCE [LARGE SCALE GENOMIC DNA]</scope>
    <source>
        <strain evidence="2">GZMU011</strain>
    </source>
</reference>
<comment type="caution">
    <text evidence="2">The sequence shown here is derived from an EMBL/GenBank/DDBJ whole genome shotgun (WGS) entry which is preliminary data.</text>
</comment>
<feature type="chain" id="PRO_5044768640" evidence="1">
    <location>
        <begin position="22"/>
        <end position="66"/>
    </location>
</feature>
<sequence>MSPSRTLLLVWSVIGWIPLEPNIKQTTGKPMLPVSTMKQLNDAAGSEGLELADAARVDHEMVKSTN</sequence>
<dbReference type="EMBL" id="JANQDX010000019">
    <property type="protein sequence ID" value="KAL0904176.1"/>
    <property type="molecule type" value="Genomic_DNA"/>
</dbReference>
<keyword evidence="1" id="KW-0732">Signal</keyword>
<keyword evidence="3" id="KW-1185">Reference proteome</keyword>
<proteinExistence type="predicted"/>
<protein>
    <submittedName>
        <fullName evidence="2">Uncharacterized protein</fullName>
    </submittedName>
</protein>
<evidence type="ECO:0000313" key="3">
    <source>
        <dbReference type="Proteomes" id="UP001552299"/>
    </source>
</evidence>
<name>A0ABD0TWU4_DENTH</name>
<organism evidence="2 3">
    <name type="scientific">Dendrobium thyrsiflorum</name>
    <name type="common">Pinecone-like raceme dendrobium</name>
    <name type="synonym">Orchid</name>
    <dbReference type="NCBI Taxonomy" id="117978"/>
    <lineage>
        <taxon>Eukaryota</taxon>
        <taxon>Viridiplantae</taxon>
        <taxon>Streptophyta</taxon>
        <taxon>Embryophyta</taxon>
        <taxon>Tracheophyta</taxon>
        <taxon>Spermatophyta</taxon>
        <taxon>Magnoliopsida</taxon>
        <taxon>Liliopsida</taxon>
        <taxon>Asparagales</taxon>
        <taxon>Orchidaceae</taxon>
        <taxon>Epidendroideae</taxon>
        <taxon>Malaxideae</taxon>
        <taxon>Dendrobiinae</taxon>
        <taxon>Dendrobium</taxon>
    </lineage>
</organism>
<evidence type="ECO:0000256" key="1">
    <source>
        <dbReference type="SAM" id="SignalP"/>
    </source>
</evidence>
<accession>A0ABD0TWU4</accession>
<gene>
    <name evidence="2" type="ORF">M5K25_026251</name>
</gene>